<evidence type="ECO:0000256" key="7">
    <source>
        <dbReference type="ARBA" id="ARBA00022723"/>
    </source>
</evidence>
<organism evidence="11 12">
    <name type="scientific">Anaerobium acetethylicum</name>
    <dbReference type="NCBI Taxonomy" id="1619234"/>
    <lineage>
        <taxon>Bacteria</taxon>
        <taxon>Bacillati</taxon>
        <taxon>Bacillota</taxon>
        <taxon>Clostridia</taxon>
        <taxon>Lachnospirales</taxon>
        <taxon>Lachnospiraceae</taxon>
        <taxon>Anaerobium</taxon>
    </lineage>
</organism>
<evidence type="ECO:0000256" key="9">
    <source>
        <dbReference type="ARBA" id="ARBA00023014"/>
    </source>
</evidence>
<reference evidence="11 12" key="1">
    <citation type="submission" date="2016-09" db="EMBL/GenBank/DDBJ databases">
        <authorList>
            <person name="Capua I."/>
            <person name="De Benedictis P."/>
            <person name="Joannis T."/>
            <person name="Lombin L.H."/>
            <person name="Cattoli G."/>
        </authorList>
    </citation>
    <scope>NUCLEOTIDE SEQUENCE [LARGE SCALE GENOMIC DNA]</scope>
    <source>
        <strain evidence="11 12">GluBS11</strain>
    </source>
</reference>
<evidence type="ECO:0000256" key="1">
    <source>
        <dbReference type="ARBA" id="ARBA00001966"/>
    </source>
</evidence>
<dbReference type="Proteomes" id="UP000199315">
    <property type="component" value="Unassembled WGS sequence"/>
</dbReference>
<proteinExistence type="predicted"/>
<dbReference type="PANTHER" id="PTHR30573:SF0">
    <property type="entry name" value="QUINOLINATE SYNTHASE, CHLOROPLASTIC"/>
    <property type="match status" value="1"/>
</dbReference>
<gene>
    <name evidence="11" type="ORF">SAMN05421730_1005135</name>
</gene>
<dbReference type="GO" id="GO:0005829">
    <property type="term" value="C:cytosol"/>
    <property type="evidence" value="ECO:0007669"/>
    <property type="project" value="TreeGrafter"/>
</dbReference>
<comment type="cofactor">
    <cofactor evidence="1">
        <name>[4Fe-4S] cluster</name>
        <dbReference type="ChEBI" id="CHEBI:49883"/>
    </cofactor>
</comment>
<dbReference type="EMBL" id="FMKA01000005">
    <property type="protein sequence ID" value="SCP96629.1"/>
    <property type="molecule type" value="Genomic_DNA"/>
</dbReference>
<accession>A0A1D3TS57</accession>
<evidence type="ECO:0000256" key="4">
    <source>
        <dbReference type="ARBA" id="ARBA00022485"/>
    </source>
</evidence>
<dbReference type="PANTHER" id="PTHR30573">
    <property type="entry name" value="QUINOLINATE SYNTHETASE A"/>
    <property type="match status" value="1"/>
</dbReference>
<dbReference type="RefSeq" id="WP_091232007.1">
    <property type="nucleotide sequence ID" value="NZ_FMKA01000005.1"/>
</dbReference>
<keyword evidence="6" id="KW-0808">Transferase</keyword>
<dbReference type="Gene3D" id="3.40.50.10800">
    <property type="entry name" value="NadA-like"/>
    <property type="match status" value="3"/>
</dbReference>
<dbReference type="GO" id="GO:0051539">
    <property type="term" value="F:4 iron, 4 sulfur cluster binding"/>
    <property type="evidence" value="ECO:0007669"/>
    <property type="project" value="UniProtKB-KW"/>
</dbReference>
<keyword evidence="12" id="KW-1185">Reference proteome</keyword>
<dbReference type="GO" id="GO:0046872">
    <property type="term" value="F:metal ion binding"/>
    <property type="evidence" value="ECO:0007669"/>
    <property type="project" value="UniProtKB-KW"/>
</dbReference>
<dbReference type="Pfam" id="PF02445">
    <property type="entry name" value="NadA"/>
    <property type="match status" value="1"/>
</dbReference>
<dbReference type="EC" id="2.5.1.72" evidence="3 10"/>
<dbReference type="NCBIfam" id="NF006878">
    <property type="entry name" value="PRK09375.1-2"/>
    <property type="match status" value="1"/>
</dbReference>
<evidence type="ECO:0000313" key="11">
    <source>
        <dbReference type="EMBL" id="SCP96629.1"/>
    </source>
</evidence>
<keyword evidence="9" id="KW-0411">Iron-sulfur</keyword>
<keyword evidence="5" id="KW-0662">Pyridine nucleotide biosynthesis</keyword>
<evidence type="ECO:0000256" key="3">
    <source>
        <dbReference type="ARBA" id="ARBA00012669"/>
    </source>
</evidence>
<name>A0A1D3TS57_9FIRM</name>
<keyword evidence="7" id="KW-0479">Metal-binding</keyword>
<evidence type="ECO:0000256" key="10">
    <source>
        <dbReference type="NCBIfam" id="TIGR00550"/>
    </source>
</evidence>
<dbReference type="SUPFAM" id="SSF142754">
    <property type="entry name" value="NadA-like"/>
    <property type="match status" value="1"/>
</dbReference>
<dbReference type="STRING" id="1619234.SAMN05421730_1005135"/>
<dbReference type="InterPro" id="IPR003473">
    <property type="entry name" value="NadA"/>
</dbReference>
<dbReference type="InterPro" id="IPR036094">
    <property type="entry name" value="NadA_sf"/>
</dbReference>
<keyword evidence="4" id="KW-0004">4Fe-4S</keyword>
<dbReference type="NCBIfam" id="TIGR00550">
    <property type="entry name" value="nadA"/>
    <property type="match status" value="1"/>
</dbReference>
<dbReference type="UniPathway" id="UPA00253">
    <property type="reaction ID" value="UER00327"/>
</dbReference>
<protein>
    <recommendedName>
        <fullName evidence="3 10">Quinolinate synthase</fullName>
        <ecNumber evidence="3 10">2.5.1.72</ecNumber>
    </recommendedName>
</protein>
<dbReference type="AlphaFoldDB" id="A0A1D3TS57"/>
<evidence type="ECO:0000256" key="6">
    <source>
        <dbReference type="ARBA" id="ARBA00022679"/>
    </source>
</evidence>
<evidence type="ECO:0000313" key="12">
    <source>
        <dbReference type="Proteomes" id="UP000199315"/>
    </source>
</evidence>
<keyword evidence="8" id="KW-0408">Iron</keyword>
<dbReference type="OrthoDB" id="9801204at2"/>
<dbReference type="GO" id="GO:0008987">
    <property type="term" value="F:quinolinate synthetase A activity"/>
    <property type="evidence" value="ECO:0007669"/>
    <property type="project" value="UniProtKB-UniRule"/>
</dbReference>
<sequence>MSNNVNETSRDELGTGSVSDAAIKKIETLKAEKDAVILAHYYVDDDVQMIADYVGDSYYLSKIATTTPNKVIIFCGVSFMGESAKILNPEKKVVMADALADCPMAHMADEDKIAAMREKYEDLAVVCYINSTAKLKAVSDVCVTSSNAVDIVSKLPNKNIYFIPDENLGRFVAAKLPSKNFILNDGFCHVHTSIKKEAVLKAKEARPGALVLAHPECTQDVLDLADYIGSTLGIINYATASTEQEFIICTEMGVSYELKKKNPGKKFYSVGHRQFCPNMKRITVDKVIHALETLEPEVEMDEELRLKAMIPLKRMHELGN</sequence>
<evidence type="ECO:0000256" key="5">
    <source>
        <dbReference type="ARBA" id="ARBA00022642"/>
    </source>
</evidence>
<comment type="pathway">
    <text evidence="2">Cofactor biosynthesis; NAD(+) biosynthesis; quinolinate from iminoaspartate: step 1/1.</text>
</comment>
<evidence type="ECO:0000256" key="2">
    <source>
        <dbReference type="ARBA" id="ARBA00005065"/>
    </source>
</evidence>
<evidence type="ECO:0000256" key="8">
    <source>
        <dbReference type="ARBA" id="ARBA00023004"/>
    </source>
</evidence>
<dbReference type="GO" id="GO:0034628">
    <property type="term" value="P:'de novo' NAD+ biosynthetic process from L-aspartate"/>
    <property type="evidence" value="ECO:0007669"/>
    <property type="project" value="TreeGrafter"/>
</dbReference>